<comment type="caution">
    <text evidence="25">The sequence shown here is derived from an EMBL/GenBank/DDBJ whole genome shotgun (WGS) entry which is preliminary data.</text>
</comment>
<organism evidence="25 26">
    <name type="scientific">Scophthalmus maximus</name>
    <name type="common">Turbot</name>
    <name type="synonym">Psetta maxima</name>
    <dbReference type="NCBI Taxonomy" id="52904"/>
    <lineage>
        <taxon>Eukaryota</taxon>
        <taxon>Metazoa</taxon>
        <taxon>Chordata</taxon>
        <taxon>Craniata</taxon>
        <taxon>Vertebrata</taxon>
        <taxon>Euteleostomi</taxon>
        <taxon>Actinopterygii</taxon>
        <taxon>Neopterygii</taxon>
        <taxon>Teleostei</taxon>
        <taxon>Neoteleostei</taxon>
        <taxon>Acanthomorphata</taxon>
        <taxon>Carangaria</taxon>
        <taxon>Pleuronectiformes</taxon>
        <taxon>Pleuronectoidei</taxon>
        <taxon>Scophthalmidae</taxon>
        <taxon>Scophthalmus</taxon>
    </lineage>
</organism>
<dbReference type="HAMAP" id="MF_03229">
    <property type="entry name" value="FITM1"/>
    <property type="match status" value="1"/>
</dbReference>
<dbReference type="SMART" id="SM00100">
    <property type="entry name" value="cNMP"/>
    <property type="match status" value="1"/>
</dbReference>
<dbReference type="FunFam" id="1.10.287.70:FF:000020">
    <property type="entry name" value="Potassium channel, voltage-gated eag-related subfamily H, member 7"/>
    <property type="match status" value="1"/>
</dbReference>
<dbReference type="GO" id="GO:0086091">
    <property type="term" value="P:regulation of heart rate by cardiac conduction"/>
    <property type="evidence" value="ECO:0007669"/>
    <property type="project" value="TreeGrafter"/>
</dbReference>
<dbReference type="Pfam" id="PF13426">
    <property type="entry name" value="PAS_9"/>
    <property type="match status" value="1"/>
</dbReference>
<accession>A0A6A4TRB1</accession>
<feature type="compositionally biased region" description="Basic and acidic residues" evidence="22">
    <location>
        <begin position="431"/>
        <end position="445"/>
    </location>
</feature>
<dbReference type="InterPro" id="IPR005821">
    <property type="entry name" value="Ion_trans_dom"/>
</dbReference>
<dbReference type="InterPro" id="IPR003938">
    <property type="entry name" value="K_chnl_volt-dep_EAG/ELK/ERG"/>
</dbReference>
<keyword evidence="7" id="KW-0633">Potassium transport</keyword>
<keyword evidence="16" id="KW-0406">Ion transport</keyword>
<keyword evidence="15" id="KW-0175">Coiled coil</keyword>
<evidence type="ECO:0000256" key="1">
    <source>
        <dbReference type="ARBA" id="ARBA00004477"/>
    </source>
</evidence>
<dbReference type="GO" id="GO:0008654">
    <property type="term" value="P:phospholipid biosynthetic process"/>
    <property type="evidence" value="ECO:0007669"/>
    <property type="project" value="InterPro"/>
</dbReference>
<dbReference type="Gene3D" id="1.10.1200.260">
    <property type="match status" value="1"/>
</dbReference>
<evidence type="ECO:0000256" key="13">
    <source>
        <dbReference type="ARBA" id="ARBA00022958"/>
    </source>
</evidence>
<dbReference type="FunFam" id="2.60.120.10:FF:000011">
    <property type="entry name" value="Potassium channel, voltage-gated eag-related subfamily H, member 7"/>
    <property type="match status" value="1"/>
</dbReference>
<comment type="caution">
    <text evidence="21">Lacks conserved residue(s) required for the propagation of feature annotation.</text>
</comment>
<feature type="region of interest" description="Disordered" evidence="22">
    <location>
        <begin position="387"/>
        <end position="517"/>
    </location>
</feature>
<comment type="subcellular location">
    <subcellularLocation>
        <location evidence="2">Cell membrane</location>
        <topology evidence="2">Multi-pass membrane protein</topology>
    </subcellularLocation>
    <subcellularLocation>
        <location evidence="1 21">Endoplasmic reticulum membrane</location>
        <topology evidence="1 21">Multi-pass membrane protein</topology>
    </subcellularLocation>
</comment>
<evidence type="ECO:0000256" key="21">
    <source>
        <dbReference type="HAMAP-Rule" id="MF_03229"/>
    </source>
</evidence>
<dbReference type="GO" id="GO:0010945">
    <property type="term" value="F:coenzyme A diphosphatase activity"/>
    <property type="evidence" value="ECO:0007669"/>
    <property type="project" value="InterPro"/>
</dbReference>
<dbReference type="PANTHER" id="PTHR10217:SF506">
    <property type="entry name" value="POTASSIUM VOLTAGE-GATED CHANNEL SUBFAMILY H MEMBER 2"/>
    <property type="match status" value="1"/>
</dbReference>
<dbReference type="SUPFAM" id="SSF81324">
    <property type="entry name" value="Voltage-gated potassium channels"/>
    <property type="match status" value="1"/>
</dbReference>
<dbReference type="GO" id="GO:0086013">
    <property type="term" value="P:membrane repolarization during cardiac muscle cell action potential"/>
    <property type="evidence" value="ECO:0007669"/>
    <property type="project" value="TreeGrafter"/>
</dbReference>
<gene>
    <name evidence="21" type="primary">FITM1</name>
    <name evidence="21" type="synonym">FIT1</name>
    <name evidence="25" type="ORF">F2P81_001052</name>
</gene>
<keyword evidence="5" id="KW-1003">Cell membrane</keyword>
<reference evidence="25 26" key="1">
    <citation type="submission" date="2019-06" db="EMBL/GenBank/DDBJ databases">
        <title>Draft genomes of female and male turbot (Scophthalmus maximus).</title>
        <authorList>
            <person name="Xu H."/>
            <person name="Xu X.-W."/>
            <person name="Shao C."/>
            <person name="Chen S."/>
        </authorList>
    </citation>
    <scope>NUCLEOTIDE SEQUENCE [LARGE SCALE GENOMIC DNA]</scope>
    <source>
        <strain evidence="25">Ysfricsl-2016a</strain>
        <tissue evidence="25">Blood</tissue>
    </source>
</reference>
<keyword evidence="4" id="KW-0813">Transport</keyword>
<dbReference type="Pfam" id="PF10261">
    <property type="entry name" value="FIT"/>
    <property type="match status" value="1"/>
</dbReference>
<comment type="function">
    <text evidence="21">May play a role in the formation of lipid droplets (LDs), which are storage organelles at the center of lipid and energy homeostasis. May directly bind to diacylglycerol (DAGs) and triacylglycerol.</text>
</comment>
<evidence type="ECO:0000256" key="12">
    <source>
        <dbReference type="ARBA" id="ARBA00022882"/>
    </source>
</evidence>
<dbReference type="InterPro" id="IPR035965">
    <property type="entry name" value="PAS-like_dom_sf"/>
</dbReference>
<dbReference type="InterPro" id="IPR050818">
    <property type="entry name" value="KCNH_animal-type"/>
</dbReference>
<feature type="domain" description="Cyclic nucleotide-binding" evidence="24">
    <location>
        <begin position="933"/>
        <end position="1033"/>
    </location>
</feature>
<dbReference type="EMBL" id="VEVO01000001">
    <property type="protein sequence ID" value="KAF0047419.1"/>
    <property type="molecule type" value="Genomic_DNA"/>
</dbReference>
<evidence type="ECO:0000256" key="4">
    <source>
        <dbReference type="ARBA" id="ARBA00022448"/>
    </source>
</evidence>
<dbReference type="PROSITE" id="PS50042">
    <property type="entry name" value="CNMP_BINDING_3"/>
    <property type="match status" value="1"/>
</dbReference>
<dbReference type="HAMAP" id="MF_03230">
    <property type="entry name" value="FITM2"/>
    <property type="match status" value="1"/>
</dbReference>
<dbReference type="InterPro" id="IPR003967">
    <property type="entry name" value="K_chnl_volt-dep_ERG"/>
</dbReference>
<keyword evidence="12" id="KW-0851">Voltage-gated channel</keyword>
<evidence type="ECO:0000256" key="10">
    <source>
        <dbReference type="ARBA" id="ARBA00022824"/>
    </source>
</evidence>
<keyword evidence="14 21" id="KW-1133">Transmembrane helix</keyword>
<evidence type="ECO:0000256" key="2">
    <source>
        <dbReference type="ARBA" id="ARBA00004651"/>
    </source>
</evidence>
<dbReference type="CDD" id="cd00038">
    <property type="entry name" value="CAP_ED"/>
    <property type="match status" value="1"/>
</dbReference>
<keyword evidence="6" id="KW-0488">Methylation</keyword>
<dbReference type="GO" id="GO:0005789">
    <property type="term" value="C:endoplasmic reticulum membrane"/>
    <property type="evidence" value="ECO:0007669"/>
    <property type="project" value="UniProtKB-SubCell"/>
</dbReference>
<dbReference type="InterPro" id="IPR019388">
    <property type="entry name" value="FIT"/>
</dbReference>
<comment type="similarity">
    <text evidence="3">Belongs to the potassium channel family. H (Eag) (TC 1.A.1.20) subfamily. Kv11.1/KCNH2 sub-subfamily.</text>
</comment>
<feature type="transmembrane region" description="Helical" evidence="23">
    <location>
        <begin position="1217"/>
        <end position="1238"/>
    </location>
</feature>
<dbReference type="PRINTS" id="PR01463">
    <property type="entry name" value="EAGCHANLFMLY"/>
</dbReference>
<feature type="transmembrane region" description="Helical" evidence="23">
    <location>
        <begin position="830"/>
        <end position="854"/>
    </location>
</feature>
<evidence type="ECO:0000256" key="17">
    <source>
        <dbReference type="ARBA" id="ARBA00023136"/>
    </source>
</evidence>
<evidence type="ECO:0000256" key="3">
    <source>
        <dbReference type="ARBA" id="ARBA00007076"/>
    </source>
</evidence>
<proteinExistence type="inferred from homology"/>
<evidence type="ECO:0000256" key="8">
    <source>
        <dbReference type="ARBA" id="ARBA00022553"/>
    </source>
</evidence>
<comment type="catalytic activity">
    <reaction evidence="19">
        <text>K(+)(in) = K(+)(out)</text>
        <dbReference type="Rhea" id="RHEA:29463"/>
        <dbReference type="ChEBI" id="CHEBI:29103"/>
    </reaction>
</comment>
<dbReference type="Gene3D" id="1.10.287.70">
    <property type="match status" value="1"/>
</dbReference>
<dbReference type="Pfam" id="PF00027">
    <property type="entry name" value="cNMP_binding"/>
    <property type="match status" value="1"/>
</dbReference>
<dbReference type="InterPro" id="IPR000595">
    <property type="entry name" value="cNMP-bd_dom"/>
</dbReference>
<dbReference type="SUPFAM" id="SSF51206">
    <property type="entry name" value="cAMP-binding domain-like"/>
    <property type="match status" value="1"/>
</dbReference>
<evidence type="ECO:0000256" key="23">
    <source>
        <dbReference type="SAM" id="Phobius"/>
    </source>
</evidence>
<evidence type="ECO:0000256" key="5">
    <source>
        <dbReference type="ARBA" id="ARBA00022475"/>
    </source>
</evidence>
<feature type="transmembrane region" description="Helical" evidence="23">
    <location>
        <begin position="602"/>
        <end position="623"/>
    </location>
</feature>
<dbReference type="GO" id="GO:0034702">
    <property type="term" value="C:monoatomic ion channel complex"/>
    <property type="evidence" value="ECO:0007669"/>
    <property type="project" value="UniProtKB-KW"/>
</dbReference>
<dbReference type="InterPro" id="IPR046401">
    <property type="entry name" value="FITM1/2"/>
</dbReference>
<comment type="subunit">
    <text evidence="20">The potassium channel is probably composed of a homo- or heterotetrameric complex of pore-forming alpha subunits that can associate with modulating beta subunits. Interacts with DNAJB12 and DNAJB14; chaperones DNAJB12 and DNAJB14 promote tetramerization. Heteromultimer with KCNH6/ERG2 and KCNH7/ERG3. Interacts with ALG10B. Forms a stable complex with KCNE1 or KCNE2, and that this heteromultimerization regulates Inward rectifier potassium channel activity. Interacts with CANX. The core-glycosylated, but not the fully glycosylated form interacts with RNF207. Interacts with NDFIP1 and NDFIP2; this interaction decreases the cell membrane expression by targeting KCNH2, through interaction with NEDD4L, for the degradation through the multivesicular bodies (MVBs)-lysosomal pathway.</text>
</comment>
<keyword evidence="17 21" id="KW-0472">Membrane</keyword>
<dbReference type="GO" id="GO:0005242">
    <property type="term" value="F:inward rectifier potassium channel activity"/>
    <property type="evidence" value="ECO:0007669"/>
    <property type="project" value="TreeGrafter"/>
</dbReference>
<dbReference type="FunFam" id="3.30.450.20:FF:000001">
    <property type="entry name" value="Potassium voltage-gated channel subfamily H member 7"/>
    <property type="match status" value="1"/>
</dbReference>
<comment type="similarity">
    <text evidence="21">Belongs to the FIT family. FIT1 subfamily.</text>
</comment>
<dbReference type="CDD" id="cd00130">
    <property type="entry name" value="PAS"/>
    <property type="match status" value="1"/>
</dbReference>
<evidence type="ECO:0000256" key="9">
    <source>
        <dbReference type="ARBA" id="ARBA00022692"/>
    </source>
</evidence>
<dbReference type="GO" id="GO:0140042">
    <property type="term" value="P:lipid droplet formation"/>
    <property type="evidence" value="ECO:0007669"/>
    <property type="project" value="UniProtKB-UniRule"/>
</dbReference>
<dbReference type="PRINTS" id="PR01470">
    <property type="entry name" value="ERGCHANNEL"/>
</dbReference>
<keyword evidence="18" id="KW-0407">Ion channel</keyword>
<feature type="transmembrane region" description="Helical" evidence="23">
    <location>
        <begin position="1121"/>
        <end position="1140"/>
    </location>
</feature>
<keyword evidence="10 21" id="KW-0256">Endoplasmic reticulum</keyword>
<dbReference type="InterPro" id="IPR014710">
    <property type="entry name" value="RmlC-like_jellyroll"/>
</dbReference>
<dbReference type="InterPro" id="IPR018490">
    <property type="entry name" value="cNMP-bd_dom_sf"/>
</dbReference>
<dbReference type="Pfam" id="PF00520">
    <property type="entry name" value="Ion_trans"/>
    <property type="match status" value="1"/>
</dbReference>
<evidence type="ECO:0000256" key="22">
    <source>
        <dbReference type="SAM" id="MobiDB-lite"/>
    </source>
</evidence>
<evidence type="ECO:0000313" key="25">
    <source>
        <dbReference type="EMBL" id="KAF0047419.1"/>
    </source>
</evidence>
<keyword evidence="13" id="KW-0630">Potassium</keyword>
<keyword evidence="11" id="KW-0631">Potassium channel</keyword>
<feature type="transmembrane region" description="Helical" evidence="23">
    <location>
        <begin position="1082"/>
        <end position="1101"/>
    </location>
</feature>
<dbReference type="GO" id="GO:0005886">
    <property type="term" value="C:plasma membrane"/>
    <property type="evidence" value="ECO:0007669"/>
    <property type="project" value="UniProtKB-SubCell"/>
</dbReference>
<evidence type="ECO:0000256" key="7">
    <source>
        <dbReference type="ARBA" id="ARBA00022538"/>
    </source>
</evidence>
<dbReference type="SUPFAM" id="SSF53098">
    <property type="entry name" value="Ribonuclease H-like"/>
    <property type="match status" value="1"/>
</dbReference>
<dbReference type="Proteomes" id="UP000438429">
    <property type="component" value="Unassembled WGS sequence"/>
</dbReference>
<protein>
    <recommendedName>
        <fullName evidence="21">Fat storage-inducing transmembrane protein 1 homolog</fullName>
    </recommendedName>
    <alternativeName>
        <fullName evidence="21">FITM1-like protein</fullName>
    </alternativeName>
    <alternativeName>
        <fullName evidence="21">Fat-inducing protein 1</fullName>
    </alternativeName>
</protein>
<evidence type="ECO:0000256" key="16">
    <source>
        <dbReference type="ARBA" id="ARBA00023065"/>
    </source>
</evidence>
<dbReference type="Gene3D" id="3.30.450.20">
    <property type="entry name" value="PAS domain"/>
    <property type="match status" value="1"/>
</dbReference>
<evidence type="ECO:0000256" key="18">
    <source>
        <dbReference type="ARBA" id="ARBA00023303"/>
    </source>
</evidence>
<dbReference type="GO" id="GO:0060307">
    <property type="term" value="P:regulation of ventricular cardiac muscle cell membrane repolarization"/>
    <property type="evidence" value="ECO:0007669"/>
    <property type="project" value="TreeGrafter"/>
</dbReference>
<evidence type="ECO:0000256" key="20">
    <source>
        <dbReference type="ARBA" id="ARBA00046729"/>
    </source>
</evidence>
<keyword evidence="8" id="KW-0597">Phosphoprotein</keyword>
<dbReference type="InterPro" id="IPR000014">
    <property type="entry name" value="PAS"/>
</dbReference>
<feature type="transmembrane region" description="Helical" evidence="23">
    <location>
        <begin position="1250"/>
        <end position="1273"/>
    </location>
</feature>
<dbReference type="Gene3D" id="2.60.120.10">
    <property type="entry name" value="Jelly Rolls"/>
    <property type="match status" value="1"/>
</dbReference>
<evidence type="ECO:0000256" key="6">
    <source>
        <dbReference type="ARBA" id="ARBA00022481"/>
    </source>
</evidence>
<evidence type="ECO:0000259" key="24">
    <source>
        <dbReference type="PROSITE" id="PS50042"/>
    </source>
</evidence>
<evidence type="ECO:0000256" key="11">
    <source>
        <dbReference type="ARBA" id="ARBA00022826"/>
    </source>
</evidence>
<dbReference type="InterPro" id="IPR046402">
    <property type="entry name" value="FIT1"/>
</dbReference>
<evidence type="ECO:0000256" key="14">
    <source>
        <dbReference type="ARBA" id="ARBA00022989"/>
    </source>
</evidence>
<keyword evidence="9 21" id="KW-0812">Transmembrane</keyword>
<dbReference type="FunFam" id="1.10.1200.260:FF:000001">
    <property type="entry name" value="Potassium voltage-gated channel subfamily H member 7"/>
    <property type="match status" value="1"/>
</dbReference>
<evidence type="ECO:0000256" key="15">
    <source>
        <dbReference type="ARBA" id="ARBA00023054"/>
    </source>
</evidence>
<evidence type="ECO:0000313" key="26">
    <source>
        <dbReference type="Proteomes" id="UP000438429"/>
    </source>
</evidence>
<dbReference type="InterPro" id="IPR012337">
    <property type="entry name" value="RNaseH-like_sf"/>
</dbReference>
<name>A0A6A4TRB1_SCOMX</name>
<dbReference type="SUPFAM" id="SSF55785">
    <property type="entry name" value="PYP-like sensor domain (PAS domain)"/>
    <property type="match status" value="1"/>
</dbReference>
<dbReference type="PANTHER" id="PTHR10217">
    <property type="entry name" value="VOLTAGE AND LIGAND GATED POTASSIUM CHANNEL"/>
    <property type="match status" value="1"/>
</dbReference>
<feature type="transmembrane region" description="Helical" evidence="23">
    <location>
        <begin position="738"/>
        <end position="762"/>
    </location>
</feature>
<evidence type="ECO:0000256" key="19">
    <source>
        <dbReference type="ARBA" id="ARBA00034430"/>
    </source>
</evidence>
<sequence>MPVRRGHVAPQNTFLDTIIRKFEGQILPAENRNQNITMYEFISTSPPPKYLVNLSDIVRRFKKKKTDDVRLAEDLITVLKPLKTVTTLMCTGSTPSASMVLPMKMKILKTMVPSDDDSPAVRDVKTAVRNDLEQRYTDPALRDYLHTSTALDPRFKSLLHLDAATRLRVYDALTTEIVSIKHQTDESTMGSVHSVASKWYEDRSDKDRKFIIANAQVENCAIIFCNDAFCGMCGYTRAEVMQKSCTCSFLYGPHTRRPAVAQMAKALLGAEERKVAISLYTKEGVCFNCEIDVVPVKNEDGLVIMIILNFELPTDPRPASSSPARELNRVVHIPWLTVDWRQRLRLLLRSLGSSSGVLSQDTELGSPRADLLPLGRESVALDKLLHYPERQQQEESGAGLLLWDKEDEEEEEEERIRGAGRGGQWDGLEAPESRSEGDRQSRDGGDVDASLVDTRTGGGGGLHTAPTSAPPGLALPLTSSQTAPRRGQRRKGRGEDSGYPPSSSFDGSCGSLKHSSSVDDIKSRQSYWEKRLQLRNSCTARMVTVRKTSGPVATSDTDLRCRTSSQVLSLGADVLPEYKLQTPRIHKWTILHYSPFKAVWDWLILLLVIYTAIFTPYSATFLLSDQEEAAMQTCGYSCSPLNVVDLIVDIMFIVDIVINFRTTYVNSNDEVVSQSSRIAVHYFKGWFLIDMVAAIPFDLLIYRSGEETTTLIGLLKTARLLRLVRVARKLDRYSEYGAAVLFLLMCTFALIAHWLACIWYAIGNVERSTSVGIGWLDNLGDQLGKPYNDSIIGSGPSIRDKYVTALYFTFSSLTSVGFGNVSPNTNSEKIFSICVMLIGALMYASIFGNVSAIIQRLYSGTARYHAQMMRVREFIRFHQIPNPLRQRLEEYFQHAWSYTNGIDMNAVLKGFPECLQADICLHLNRSLLQNCKAFKGSTKGCLRALAMRFKTTHAPPGDTLVHAGDLISDLYFISRGSIEILKGDVVVAILGKNDIFGEPIDLDALPGKSSADVRALTYCDLHKINRDEILEVLDMYPEFCEYFWSNLEITFNLRDMFLNTVLVMLTDLAARLLGNTAFRQHFHLLLSAAVMFGPALSLWVSQHSVFAKRSHFLYRVFLRSGWGWTCVFVGSFVFLLSFSIRRSLALSVRHLSRLGVAGGLWLGFCKLLDHLENATGSCYEPLLDSGQPLLVLREGASRSECLRAGMLWRGYEVSEDVFLLCLCCLLLAEETAVFGPYLSLGGISDAPLRILFLFCVLLLGLWIFLLLCLLAYFPQFPTQLLGGALGCLSWRGLYQGWYRLGPNWYCPGRPGLGLLNTKTGSTEAEGAQLSHDHCN</sequence>